<feature type="region of interest" description="Disordered" evidence="12">
    <location>
        <begin position="341"/>
        <end position="372"/>
    </location>
</feature>
<sequence length="372" mass="42697">MASSVKHMFSSRTHSGSTWALVSLWALDTISFQKQVFHRTTNTFTYAAFFLASAIGPGQVDESNVDRALEIFPYDHLIFDPKICGTCKIQNPLKALLSGWINQCVGYNNHKYFVLFLYSAVQVCWYGSYLMYHIFTSRMYSSALYKFLKTTNNWHQMGIFGNYQLFLYQMQVDRSLGALGIFASLAGLVVFVFFIYNLYLIAIGMTTNESFKWEDIHEYVYRNELVVVMDRALAKQYKVERIEGKKPKNKDECLNNSLLRYELRDRRHPSHPQYIGKKTAPPSPQGQQGESSSTAPAPIPLESMGLVEHTVQSMKEIDNLYHEGVWTNFVKLVCTEDLNAPRFDMNEGGRGKKGKQRKTLQEKVTASKKKQK</sequence>
<dbReference type="EMBL" id="JAAAJB010000042">
    <property type="protein sequence ID" value="KAG0268758.1"/>
    <property type="molecule type" value="Genomic_DNA"/>
</dbReference>
<evidence type="ECO:0000313" key="15">
    <source>
        <dbReference type="Proteomes" id="UP000807716"/>
    </source>
</evidence>
<dbReference type="PROSITE" id="PS50216">
    <property type="entry name" value="DHHC"/>
    <property type="match status" value="1"/>
</dbReference>
<evidence type="ECO:0000256" key="4">
    <source>
        <dbReference type="ARBA" id="ARBA00022989"/>
    </source>
</evidence>
<evidence type="ECO:0000313" key="14">
    <source>
        <dbReference type="EMBL" id="KAG0268758.1"/>
    </source>
</evidence>
<keyword evidence="2 11" id="KW-0808">Transferase</keyword>
<feature type="transmembrane region" description="Helical" evidence="11">
    <location>
        <begin position="112"/>
        <end position="135"/>
    </location>
</feature>
<dbReference type="Pfam" id="PF01529">
    <property type="entry name" value="DHHC"/>
    <property type="match status" value="1"/>
</dbReference>
<evidence type="ECO:0000256" key="5">
    <source>
        <dbReference type="ARBA" id="ARBA00023136"/>
    </source>
</evidence>
<dbReference type="InterPro" id="IPR039859">
    <property type="entry name" value="PFA4/ZDH16/20/ERF2-like"/>
</dbReference>
<dbReference type="InterPro" id="IPR001594">
    <property type="entry name" value="Palmitoyltrfase_DHHC"/>
</dbReference>
<evidence type="ECO:0000256" key="9">
    <source>
        <dbReference type="ARBA" id="ARBA00038298"/>
    </source>
</evidence>
<keyword evidence="3 11" id="KW-0812">Transmembrane</keyword>
<feature type="domain" description="Palmitoyltransferase DHHC" evidence="13">
    <location>
        <begin position="98"/>
        <end position="213"/>
    </location>
</feature>
<keyword evidence="4 11" id="KW-1133">Transmembrane helix</keyword>
<comment type="similarity">
    <text evidence="9">Belongs to the DHHC palmitoyltransferase family. PFA5 subfamily.</text>
</comment>
<evidence type="ECO:0000256" key="7">
    <source>
        <dbReference type="ARBA" id="ARBA00023288"/>
    </source>
</evidence>
<evidence type="ECO:0000256" key="11">
    <source>
        <dbReference type="RuleBase" id="RU079119"/>
    </source>
</evidence>
<feature type="transmembrane region" description="Helical" evidence="11">
    <location>
        <begin position="176"/>
        <end position="202"/>
    </location>
</feature>
<comment type="domain">
    <text evidence="11">The DHHC domain is required for palmitoyltransferase activity.</text>
</comment>
<evidence type="ECO:0000256" key="3">
    <source>
        <dbReference type="ARBA" id="ARBA00022692"/>
    </source>
</evidence>
<evidence type="ECO:0000256" key="1">
    <source>
        <dbReference type="ARBA" id="ARBA00004141"/>
    </source>
</evidence>
<keyword evidence="7" id="KW-0449">Lipoprotein</keyword>
<accession>A0A9P6QHI5</accession>
<dbReference type="EC" id="2.3.1.225" evidence="11"/>
<comment type="catalytic activity">
    <reaction evidence="10 11">
        <text>L-cysteinyl-[protein] + hexadecanoyl-CoA = S-hexadecanoyl-L-cysteinyl-[protein] + CoA</text>
        <dbReference type="Rhea" id="RHEA:36683"/>
        <dbReference type="Rhea" id="RHEA-COMP:10131"/>
        <dbReference type="Rhea" id="RHEA-COMP:11032"/>
        <dbReference type="ChEBI" id="CHEBI:29950"/>
        <dbReference type="ChEBI" id="CHEBI:57287"/>
        <dbReference type="ChEBI" id="CHEBI:57379"/>
        <dbReference type="ChEBI" id="CHEBI:74151"/>
        <dbReference type="EC" id="2.3.1.225"/>
    </reaction>
</comment>
<dbReference type="PANTHER" id="PTHR22883">
    <property type="entry name" value="ZINC FINGER DHHC DOMAIN CONTAINING PROTEIN"/>
    <property type="match status" value="1"/>
</dbReference>
<comment type="subcellular location">
    <subcellularLocation>
        <location evidence="1">Membrane</location>
        <topology evidence="1">Multi-pass membrane protein</topology>
    </subcellularLocation>
</comment>
<evidence type="ECO:0000259" key="13">
    <source>
        <dbReference type="Pfam" id="PF01529"/>
    </source>
</evidence>
<dbReference type="GO" id="GO:0019706">
    <property type="term" value="F:protein-cysteine S-palmitoyltransferase activity"/>
    <property type="evidence" value="ECO:0007669"/>
    <property type="project" value="UniProtKB-EC"/>
</dbReference>
<dbReference type="GO" id="GO:0005794">
    <property type="term" value="C:Golgi apparatus"/>
    <property type="evidence" value="ECO:0007669"/>
    <property type="project" value="TreeGrafter"/>
</dbReference>
<dbReference type="PANTHER" id="PTHR22883:SF23">
    <property type="entry name" value="PALMITOYLTRANSFERASE ZDHHC6"/>
    <property type="match status" value="1"/>
</dbReference>
<evidence type="ECO:0000256" key="8">
    <source>
        <dbReference type="ARBA" id="ARBA00023315"/>
    </source>
</evidence>
<gene>
    <name evidence="14" type="primary">SWF1</name>
    <name evidence="14" type="ORF">DFQ27_005838</name>
</gene>
<keyword evidence="5 11" id="KW-0472">Membrane</keyword>
<organism evidence="14 15">
    <name type="scientific">Actinomortierella ambigua</name>
    <dbReference type="NCBI Taxonomy" id="1343610"/>
    <lineage>
        <taxon>Eukaryota</taxon>
        <taxon>Fungi</taxon>
        <taxon>Fungi incertae sedis</taxon>
        <taxon>Mucoromycota</taxon>
        <taxon>Mortierellomycotina</taxon>
        <taxon>Mortierellomycetes</taxon>
        <taxon>Mortierellales</taxon>
        <taxon>Mortierellaceae</taxon>
        <taxon>Actinomortierella</taxon>
    </lineage>
</organism>
<dbReference type="AlphaFoldDB" id="A0A9P6QHI5"/>
<keyword evidence="15" id="KW-1185">Reference proteome</keyword>
<evidence type="ECO:0000256" key="6">
    <source>
        <dbReference type="ARBA" id="ARBA00023139"/>
    </source>
</evidence>
<reference evidence="14" key="1">
    <citation type="journal article" date="2020" name="Fungal Divers.">
        <title>Resolving the Mortierellaceae phylogeny through synthesis of multi-gene phylogenetics and phylogenomics.</title>
        <authorList>
            <person name="Vandepol N."/>
            <person name="Liber J."/>
            <person name="Desiro A."/>
            <person name="Na H."/>
            <person name="Kennedy M."/>
            <person name="Barry K."/>
            <person name="Grigoriev I.V."/>
            <person name="Miller A.N."/>
            <person name="O'Donnell K."/>
            <person name="Stajich J.E."/>
            <person name="Bonito G."/>
        </authorList>
    </citation>
    <scope>NUCLEOTIDE SEQUENCE</scope>
    <source>
        <strain evidence="14">BC1065</strain>
    </source>
</reference>
<dbReference type="GO" id="GO:0005783">
    <property type="term" value="C:endoplasmic reticulum"/>
    <property type="evidence" value="ECO:0007669"/>
    <property type="project" value="TreeGrafter"/>
</dbReference>
<evidence type="ECO:0000256" key="10">
    <source>
        <dbReference type="ARBA" id="ARBA00048048"/>
    </source>
</evidence>
<feature type="region of interest" description="Disordered" evidence="12">
    <location>
        <begin position="269"/>
        <end position="300"/>
    </location>
</feature>
<keyword evidence="6" id="KW-0564">Palmitate</keyword>
<comment type="caution">
    <text evidence="14">The sequence shown here is derived from an EMBL/GenBank/DDBJ whole genome shotgun (WGS) entry which is preliminary data.</text>
</comment>
<name>A0A9P6QHI5_9FUNG</name>
<protein>
    <recommendedName>
        <fullName evidence="11">Palmitoyltransferase</fullName>
        <ecNumber evidence="11">2.3.1.225</ecNumber>
    </recommendedName>
</protein>
<dbReference type="GO" id="GO:0016020">
    <property type="term" value="C:membrane"/>
    <property type="evidence" value="ECO:0007669"/>
    <property type="project" value="UniProtKB-SubCell"/>
</dbReference>
<evidence type="ECO:0000256" key="2">
    <source>
        <dbReference type="ARBA" id="ARBA00022679"/>
    </source>
</evidence>
<dbReference type="Proteomes" id="UP000807716">
    <property type="component" value="Unassembled WGS sequence"/>
</dbReference>
<dbReference type="GO" id="GO:0006612">
    <property type="term" value="P:protein targeting to membrane"/>
    <property type="evidence" value="ECO:0007669"/>
    <property type="project" value="TreeGrafter"/>
</dbReference>
<keyword evidence="8 11" id="KW-0012">Acyltransferase</keyword>
<dbReference type="OrthoDB" id="9909019at2759"/>
<proteinExistence type="inferred from homology"/>
<evidence type="ECO:0000256" key="12">
    <source>
        <dbReference type="SAM" id="MobiDB-lite"/>
    </source>
</evidence>